<gene>
    <name evidence="6" type="ORF">GCM10023205_45330</name>
</gene>
<organism evidence="6 7">
    <name type="scientific">Yinghuangia aomiensis</name>
    <dbReference type="NCBI Taxonomy" id="676205"/>
    <lineage>
        <taxon>Bacteria</taxon>
        <taxon>Bacillati</taxon>
        <taxon>Actinomycetota</taxon>
        <taxon>Actinomycetes</taxon>
        <taxon>Kitasatosporales</taxon>
        <taxon>Streptomycetaceae</taxon>
        <taxon>Yinghuangia</taxon>
    </lineage>
</organism>
<proteinExistence type="predicted"/>
<evidence type="ECO:0000256" key="2">
    <source>
        <dbReference type="ARBA" id="ARBA00023125"/>
    </source>
</evidence>
<keyword evidence="1" id="KW-0805">Transcription regulation</keyword>
<keyword evidence="2 4" id="KW-0238">DNA-binding</keyword>
<dbReference type="PANTHER" id="PTHR47506:SF6">
    <property type="entry name" value="HTH-TYPE TRANSCRIPTIONAL REPRESSOR NEMR"/>
    <property type="match status" value="1"/>
</dbReference>
<dbReference type="PROSITE" id="PS50977">
    <property type="entry name" value="HTH_TETR_2"/>
    <property type="match status" value="1"/>
</dbReference>
<evidence type="ECO:0000256" key="1">
    <source>
        <dbReference type="ARBA" id="ARBA00023015"/>
    </source>
</evidence>
<feature type="domain" description="HTH tetR-type" evidence="5">
    <location>
        <begin position="2"/>
        <end position="62"/>
    </location>
</feature>
<dbReference type="PANTHER" id="PTHR47506">
    <property type="entry name" value="TRANSCRIPTIONAL REGULATORY PROTEIN"/>
    <property type="match status" value="1"/>
</dbReference>
<dbReference type="EMBL" id="BAABHS010000016">
    <property type="protein sequence ID" value="GAA4973765.1"/>
    <property type="molecule type" value="Genomic_DNA"/>
</dbReference>
<reference evidence="7" key="1">
    <citation type="journal article" date="2019" name="Int. J. Syst. Evol. Microbiol.">
        <title>The Global Catalogue of Microorganisms (GCM) 10K type strain sequencing project: providing services to taxonomists for standard genome sequencing and annotation.</title>
        <authorList>
            <consortium name="The Broad Institute Genomics Platform"/>
            <consortium name="The Broad Institute Genome Sequencing Center for Infectious Disease"/>
            <person name="Wu L."/>
            <person name="Ma J."/>
        </authorList>
    </citation>
    <scope>NUCLEOTIDE SEQUENCE [LARGE SCALE GENOMIC DNA]</scope>
    <source>
        <strain evidence="7">JCM 17986</strain>
    </source>
</reference>
<name>A0ABP9HLJ0_9ACTN</name>
<evidence type="ECO:0000313" key="6">
    <source>
        <dbReference type="EMBL" id="GAA4973765.1"/>
    </source>
</evidence>
<dbReference type="Gene3D" id="1.10.357.10">
    <property type="entry name" value="Tetracycline Repressor, domain 2"/>
    <property type="match status" value="1"/>
</dbReference>
<evidence type="ECO:0000256" key="3">
    <source>
        <dbReference type="ARBA" id="ARBA00023163"/>
    </source>
</evidence>
<keyword evidence="7" id="KW-1185">Reference proteome</keyword>
<dbReference type="Proteomes" id="UP001500466">
    <property type="component" value="Unassembled WGS sequence"/>
</dbReference>
<feature type="DNA-binding region" description="H-T-H motif" evidence="4">
    <location>
        <begin position="25"/>
        <end position="44"/>
    </location>
</feature>
<dbReference type="InterPro" id="IPR009057">
    <property type="entry name" value="Homeodomain-like_sf"/>
</dbReference>
<dbReference type="InterPro" id="IPR001647">
    <property type="entry name" value="HTH_TetR"/>
</dbReference>
<protein>
    <submittedName>
        <fullName evidence="6">TetR family transcriptional regulator</fullName>
    </submittedName>
</protein>
<evidence type="ECO:0000259" key="5">
    <source>
        <dbReference type="PROSITE" id="PS50977"/>
    </source>
</evidence>
<comment type="caution">
    <text evidence="6">The sequence shown here is derived from an EMBL/GenBank/DDBJ whole genome shotgun (WGS) entry which is preliminary data.</text>
</comment>
<dbReference type="SUPFAM" id="SSF46689">
    <property type="entry name" value="Homeodomain-like"/>
    <property type="match status" value="1"/>
</dbReference>
<dbReference type="RefSeq" id="WP_345677446.1">
    <property type="nucleotide sequence ID" value="NZ_BAABHS010000016.1"/>
</dbReference>
<keyword evidence="3" id="KW-0804">Transcription</keyword>
<evidence type="ECO:0000313" key="7">
    <source>
        <dbReference type="Proteomes" id="UP001500466"/>
    </source>
</evidence>
<accession>A0ABP9HLJ0</accession>
<evidence type="ECO:0000256" key="4">
    <source>
        <dbReference type="PROSITE-ProRule" id="PRU00335"/>
    </source>
</evidence>
<dbReference type="Pfam" id="PF00440">
    <property type="entry name" value="TetR_N"/>
    <property type="match status" value="1"/>
</dbReference>
<sequence length="210" mass="22062">MSTTRAKLLQGTLDTLRAHGLSGTSARSIAATAGVNQALIFYHFGTLDELLAAACTYGTEQHVAHYRDRFAGVATMADLLALSRTIRHEQHGDLVVLGHMLAGAQTEPALARATAAGLGLWAAEIEDVLTRVLGSTPLAGSLDVPGLARAVAAAFIGLELYAGVDAEGTGRAFDALDQLGALFGLLEKMGPLTQRAVRHQLRRPRGEARA</sequence>